<feature type="signal peptide" evidence="2">
    <location>
        <begin position="1"/>
        <end position="29"/>
    </location>
</feature>
<keyword evidence="1" id="KW-1133">Transmembrane helix</keyword>
<accession>A0A5P2BXT5</accession>
<evidence type="ECO:0000256" key="2">
    <source>
        <dbReference type="SAM" id="SignalP"/>
    </source>
</evidence>
<evidence type="ECO:0000313" key="3">
    <source>
        <dbReference type="EMBL" id="QES34790.1"/>
    </source>
</evidence>
<evidence type="ECO:0008006" key="5">
    <source>
        <dbReference type="Google" id="ProtNLM"/>
    </source>
</evidence>
<dbReference type="Proteomes" id="UP000322927">
    <property type="component" value="Chromosome"/>
</dbReference>
<gene>
    <name evidence="3" type="ORF">DEJ48_16500</name>
</gene>
<keyword evidence="2" id="KW-0732">Signal</keyword>
<evidence type="ECO:0000313" key="4">
    <source>
        <dbReference type="Proteomes" id="UP000322927"/>
    </source>
</evidence>
<feature type="transmembrane region" description="Helical" evidence="1">
    <location>
        <begin position="227"/>
        <end position="248"/>
    </location>
</feature>
<reference evidence="3 4" key="1">
    <citation type="submission" date="2018-05" db="EMBL/GenBank/DDBJ databases">
        <title>Streptomyces venezuelae.</title>
        <authorList>
            <person name="Kim W."/>
            <person name="Lee N."/>
            <person name="Cho B.-K."/>
        </authorList>
    </citation>
    <scope>NUCLEOTIDE SEQUENCE [LARGE SCALE GENOMIC DNA]</scope>
    <source>
        <strain evidence="3 4">ATCC 14584</strain>
    </source>
</reference>
<dbReference type="AlphaFoldDB" id="A0A5P2BXT5"/>
<organism evidence="3 4">
    <name type="scientific">Streptomyces venezuelae</name>
    <dbReference type="NCBI Taxonomy" id="54571"/>
    <lineage>
        <taxon>Bacteria</taxon>
        <taxon>Bacillati</taxon>
        <taxon>Actinomycetota</taxon>
        <taxon>Actinomycetes</taxon>
        <taxon>Kitasatosporales</taxon>
        <taxon>Streptomycetaceae</taxon>
        <taxon>Streptomyces</taxon>
    </lineage>
</organism>
<proteinExistence type="predicted"/>
<keyword evidence="1" id="KW-0472">Membrane</keyword>
<name>A0A5P2BXT5_STRVZ</name>
<sequence length="459" mass="46907">MPGAAASAAALLTGGAVLALVTCTAPALAVAPAAAPAPAPGEKIAEALTKSPVYVDPSYAASAVPPARQKELARQIDATGLPIKVVLVPLAKGDAYDGEADTLAGVVRDRLKDRAPSADRTPSPDSDLILLTTDGEFPGSVRGHEWPGDAHQAEDAANAVDLMDELDDASLADLTAEAVTVIERGNGTAEYEKQTKKLDESLAEHRGAGSDGKGGDSGADGNNAPPWALITAIALPALALALLTPFLVRSARRRSGSAAAPFTLPRAVFAAARAADEAELRRRAEAEVLALGEAARAADAGATPGLQRALDAYAAAGTVLDSAHGLPDLAGVLALVTEGRDALDGTPDPLPLCFFNPLHGRAARTIPWRPLGHRDQLHVSACPACARAISECRAPEVLTDTPAPDGRPVPYFEVDAESSVWAATGYGSLLGDAAGDGIAVRVGRGDFSRGRGGTRETRG</sequence>
<keyword evidence="1" id="KW-0812">Transmembrane</keyword>
<evidence type="ECO:0000256" key="1">
    <source>
        <dbReference type="SAM" id="Phobius"/>
    </source>
</evidence>
<feature type="chain" id="PRO_5024804919" description="TPM domain-containing protein" evidence="2">
    <location>
        <begin position="30"/>
        <end position="459"/>
    </location>
</feature>
<protein>
    <recommendedName>
        <fullName evidence="5">TPM domain-containing protein</fullName>
    </recommendedName>
</protein>
<dbReference type="EMBL" id="CP029192">
    <property type="protein sequence ID" value="QES34790.1"/>
    <property type="molecule type" value="Genomic_DNA"/>
</dbReference>